<organism evidence="2 3">
    <name type="scientific">Roseimaritima ulvae</name>
    <dbReference type="NCBI Taxonomy" id="980254"/>
    <lineage>
        <taxon>Bacteria</taxon>
        <taxon>Pseudomonadati</taxon>
        <taxon>Planctomycetota</taxon>
        <taxon>Planctomycetia</taxon>
        <taxon>Pirellulales</taxon>
        <taxon>Pirellulaceae</taxon>
        <taxon>Roseimaritima</taxon>
    </lineage>
</organism>
<dbReference type="OrthoDB" id="292759at2"/>
<dbReference type="EMBL" id="CP042914">
    <property type="protein sequence ID" value="QEG43494.1"/>
    <property type="molecule type" value="Genomic_DNA"/>
</dbReference>
<dbReference type="Proteomes" id="UP000325286">
    <property type="component" value="Chromosome"/>
</dbReference>
<protein>
    <submittedName>
        <fullName evidence="2">Uncharacterized protein</fullName>
    </submittedName>
</protein>
<gene>
    <name evidence="2" type="ORF">UC8_55440</name>
</gene>
<dbReference type="PROSITE" id="PS51257">
    <property type="entry name" value="PROKAR_LIPOPROTEIN"/>
    <property type="match status" value="1"/>
</dbReference>
<accession>A0A5B9QWS2</accession>
<evidence type="ECO:0000256" key="1">
    <source>
        <dbReference type="SAM" id="MobiDB-lite"/>
    </source>
</evidence>
<reference evidence="2 3" key="1">
    <citation type="submission" date="2019-08" db="EMBL/GenBank/DDBJ databases">
        <title>Deep-cultivation of Planctomycetes and their phenomic and genomic characterization uncovers novel biology.</title>
        <authorList>
            <person name="Wiegand S."/>
            <person name="Jogler M."/>
            <person name="Boedeker C."/>
            <person name="Pinto D."/>
            <person name="Vollmers J."/>
            <person name="Rivas-Marin E."/>
            <person name="Kohn T."/>
            <person name="Peeters S.H."/>
            <person name="Heuer A."/>
            <person name="Rast P."/>
            <person name="Oberbeckmann S."/>
            <person name="Bunk B."/>
            <person name="Jeske O."/>
            <person name="Meyerdierks A."/>
            <person name="Storesund J.E."/>
            <person name="Kallscheuer N."/>
            <person name="Luecker S."/>
            <person name="Lage O.M."/>
            <person name="Pohl T."/>
            <person name="Merkel B.J."/>
            <person name="Hornburger P."/>
            <person name="Mueller R.-W."/>
            <person name="Bruemmer F."/>
            <person name="Labrenz M."/>
            <person name="Spormann A.M."/>
            <person name="Op den Camp H."/>
            <person name="Overmann J."/>
            <person name="Amann R."/>
            <person name="Jetten M.S.M."/>
            <person name="Mascher T."/>
            <person name="Medema M.H."/>
            <person name="Devos D.P."/>
            <person name="Kaster A.-K."/>
            <person name="Ovreas L."/>
            <person name="Rohde M."/>
            <person name="Galperin M.Y."/>
            <person name="Jogler C."/>
        </authorList>
    </citation>
    <scope>NUCLEOTIDE SEQUENCE [LARGE SCALE GENOMIC DNA]</scope>
    <source>
        <strain evidence="2 3">UC8</strain>
    </source>
</reference>
<dbReference type="AlphaFoldDB" id="A0A5B9QWS2"/>
<name>A0A5B9QWS2_9BACT</name>
<dbReference type="RefSeq" id="WP_068129662.1">
    <property type="nucleotide sequence ID" value="NZ_CP042914.1"/>
</dbReference>
<sequence>MFKVGLGMGAVLIALTLTGCGSKTPVASNDSSGPAAAPAATQAAGQAPQNGPTAVVSEFLDRVRRGGAAQVEAARLLTTRAQAECQRTGLQMDSVGSPDARYEVTRSEPVPDVPGAALVHSLWIEPSEEGGETSFQVVWYTQQEADAWRISGLVMELEPGTDPIMIDFENGDQAAAMLGLTAPADSGTAQAAAPAETTQR</sequence>
<feature type="region of interest" description="Disordered" evidence="1">
    <location>
        <begin position="24"/>
        <end position="52"/>
    </location>
</feature>
<dbReference type="KEGG" id="rul:UC8_55440"/>
<feature type="compositionally biased region" description="Low complexity" evidence="1">
    <location>
        <begin position="33"/>
        <end position="52"/>
    </location>
</feature>
<evidence type="ECO:0000313" key="3">
    <source>
        <dbReference type="Proteomes" id="UP000325286"/>
    </source>
</evidence>
<keyword evidence="3" id="KW-1185">Reference proteome</keyword>
<proteinExistence type="predicted"/>
<evidence type="ECO:0000313" key="2">
    <source>
        <dbReference type="EMBL" id="QEG43494.1"/>
    </source>
</evidence>